<sequence>MVPCNNGPAARVSERHSEATALLRHLFKFNASLSLLNDPYTYDIYDTSRVNIRKRRFDKYRIVFVI</sequence>
<dbReference type="Proteomes" id="UP000608420">
    <property type="component" value="Unassembled WGS sequence"/>
</dbReference>
<reference evidence="2" key="1">
    <citation type="journal article" date="2019" name="Int. J. Syst. Evol. Microbiol.">
        <title>The Global Catalogue of Microorganisms (GCM) 10K type strain sequencing project: providing services to taxonomists for standard genome sequencing and annotation.</title>
        <authorList>
            <consortium name="The Broad Institute Genomics Platform"/>
            <consortium name="The Broad Institute Genome Sequencing Center for Infectious Disease"/>
            <person name="Wu L."/>
            <person name="Ma J."/>
        </authorList>
    </citation>
    <scope>NUCLEOTIDE SEQUENCE [LARGE SCALE GENOMIC DNA]</scope>
    <source>
        <strain evidence="2">CGMCC 1.15420</strain>
    </source>
</reference>
<keyword evidence="2" id="KW-1185">Reference proteome</keyword>
<comment type="caution">
    <text evidence="1">The sequence shown here is derived from an EMBL/GenBank/DDBJ whole genome shotgun (WGS) entry which is preliminary data.</text>
</comment>
<evidence type="ECO:0000313" key="1">
    <source>
        <dbReference type="EMBL" id="GGF82889.1"/>
    </source>
</evidence>
<organism evidence="1 2">
    <name type="scientific">Paenibacillus aceti</name>
    <dbReference type="NCBI Taxonomy" id="1820010"/>
    <lineage>
        <taxon>Bacteria</taxon>
        <taxon>Bacillati</taxon>
        <taxon>Bacillota</taxon>
        <taxon>Bacilli</taxon>
        <taxon>Bacillales</taxon>
        <taxon>Paenibacillaceae</taxon>
        <taxon>Paenibacillus</taxon>
    </lineage>
</organism>
<dbReference type="EMBL" id="BMIW01000001">
    <property type="protein sequence ID" value="GGF82889.1"/>
    <property type="molecule type" value="Genomic_DNA"/>
</dbReference>
<name>A0ABQ1VN10_9BACL</name>
<accession>A0ABQ1VN10</accession>
<evidence type="ECO:0000313" key="2">
    <source>
        <dbReference type="Proteomes" id="UP000608420"/>
    </source>
</evidence>
<protein>
    <submittedName>
        <fullName evidence="1">Uncharacterized protein</fullName>
    </submittedName>
</protein>
<proteinExistence type="predicted"/>
<gene>
    <name evidence="1" type="ORF">GCM10010913_00440</name>
</gene>